<reference evidence="5 10" key="5">
    <citation type="submission" date="2020-04" db="EMBL/GenBank/DDBJ databases">
        <title>Complete Genomes and Methylome analysis of CBBP consortium that reverse antibiotic-induced susceptibility to vancomycin-resistant Enterococcus faecium infection.</title>
        <authorList>
            <person name="Fomenkov A."/>
            <person name="Zhang Z."/>
            <person name="Pamer E."/>
            <person name="Roberts R.J."/>
        </authorList>
    </citation>
    <scope>NUCLEOTIDE SEQUENCE [LARGE SCALE GENOMIC DNA]</scope>
    <source>
        <strain evidence="10">CBBP</strain>
        <strain evidence="5">CBBP-1</strain>
    </source>
</reference>
<protein>
    <submittedName>
        <fullName evidence="1">Uncharacterized protein</fullName>
    </submittedName>
</protein>
<evidence type="ECO:0000313" key="7">
    <source>
        <dbReference type="Proteomes" id="UP000195950"/>
    </source>
</evidence>
<evidence type="ECO:0000313" key="10">
    <source>
        <dbReference type="Proteomes" id="UP000501982"/>
    </source>
</evidence>
<dbReference type="EMBL" id="CP051672">
    <property type="protein sequence ID" value="QJE29943.1"/>
    <property type="molecule type" value="Genomic_DNA"/>
</dbReference>
<dbReference type="Proteomes" id="UP000501982">
    <property type="component" value="Chromosome"/>
</dbReference>
<proteinExistence type="predicted"/>
<accession>A0A174V8A2</accession>
<dbReference type="RefSeq" id="WP_036653498.1">
    <property type="nucleotide sequence ID" value="NZ_CP051672.1"/>
</dbReference>
<evidence type="ECO:0000313" key="6">
    <source>
        <dbReference type="Proteomes" id="UP000095332"/>
    </source>
</evidence>
<evidence type="ECO:0000313" key="5">
    <source>
        <dbReference type="EMBL" id="QJE29943.1"/>
    </source>
</evidence>
<dbReference type="Proteomes" id="UP000195950">
    <property type="component" value="Unassembled WGS sequence"/>
</dbReference>
<dbReference type="EMBL" id="WKMX01000002">
    <property type="protein sequence ID" value="MRZ05184.1"/>
    <property type="molecule type" value="Genomic_DNA"/>
</dbReference>
<evidence type="ECO:0000313" key="1">
    <source>
        <dbReference type="EMBL" id="CUQ28280.1"/>
    </source>
</evidence>
<evidence type="ECO:0000313" key="2">
    <source>
        <dbReference type="EMBL" id="MRY83116.1"/>
    </source>
</evidence>
<evidence type="ECO:0000313" key="3">
    <source>
        <dbReference type="EMBL" id="MRZ05184.1"/>
    </source>
</evidence>
<dbReference type="EMBL" id="CZBM01000007">
    <property type="protein sequence ID" value="CUQ28280.1"/>
    <property type="molecule type" value="Genomic_DNA"/>
</dbReference>
<evidence type="ECO:0000313" key="9">
    <source>
        <dbReference type="Proteomes" id="UP000471216"/>
    </source>
</evidence>
<sequence>MKLLLPLREKSYLISFHIFLSSSDDLVFEDMDRFIEATVVISHGKNEVCLSNFVRKMYGIVRYVPYKGAKNESGVFSNEIELEDKGLDYSFVAGKTFNEK</sequence>
<reference evidence="7" key="2">
    <citation type="submission" date="2017-04" db="EMBL/GenBank/DDBJ databases">
        <title>Function of individual gut microbiota members based on whole genome sequencing of pure cultures obtained from chicken caecum.</title>
        <authorList>
            <person name="Medvecky M."/>
            <person name="Cejkova D."/>
            <person name="Polansky O."/>
            <person name="Karasova D."/>
            <person name="Kubasova T."/>
            <person name="Cizek A."/>
            <person name="Rychlik I."/>
        </authorList>
    </citation>
    <scope>NUCLEOTIDE SEQUENCE [LARGE SCALE GENOMIC DNA]</scope>
    <source>
        <strain evidence="7">An199</strain>
    </source>
</reference>
<organism evidence="1 6">
    <name type="scientific">Parabacteroides distasonis</name>
    <dbReference type="NCBI Taxonomy" id="823"/>
    <lineage>
        <taxon>Bacteria</taxon>
        <taxon>Pseudomonadati</taxon>
        <taxon>Bacteroidota</taxon>
        <taxon>Bacteroidia</taxon>
        <taxon>Bacteroidales</taxon>
        <taxon>Tannerellaceae</taxon>
        <taxon>Parabacteroides</taxon>
    </lineage>
</organism>
<dbReference type="Proteomes" id="UP000450599">
    <property type="component" value="Unassembled WGS sequence"/>
</dbReference>
<reference evidence="8 9" key="4">
    <citation type="journal article" date="2019" name="Nat. Med.">
        <title>A library of human gut bacterial isolates paired with longitudinal multiomics data enables mechanistic microbiome research.</title>
        <authorList>
            <person name="Poyet M."/>
            <person name="Groussin M."/>
            <person name="Gibbons S.M."/>
            <person name="Avila-Pacheco J."/>
            <person name="Jiang X."/>
            <person name="Kearney S.M."/>
            <person name="Perrotta A.R."/>
            <person name="Berdy B."/>
            <person name="Zhao S."/>
            <person name="Lieberman T.D."/>
            <person name="Swanson P.K."/>
            <person name="Smith M."/>
            <person name="Roesemann S."/>
            <person name="Alexander J.E."/>
            <person name="Rich S.A."/>
            <person name="Livny J."/>
            <person name="Vlamakis H."/>
            <person name="Clish C."/>
            <person name="Bullock K."/>
            <person name="Deik A."/>
            <person name="Scott J."/>
            <person name="Pierce K.A."/>
            <person name="Xavier R.J."/>
            <person name="Alm E.J."/>
        </authorList>
    </citation>
    <scope>NUCLEOTIDE SEQUENCE [LARGE SCALE GENOMIC DNA]</scope>
    <source>
        <strain evidence="3 9">BIOML-A10</strain>
        <strain evidence="2 8">BIOML-A11</strain>
    </source>
</reference>
<evidence type="ECO:0000313" key="8">
    <source>
        <dbReference type="Proteomes" id="UP000450599"/>
    </source>
</evidence>
<reference evidence="1 6" key="1">
    <citation type="submission" date="2015-09" db="EMBL/GenBank/DDBJ databases">
        <authorList>
            <consortium name="Pathogen Informatics"/>
        </authorList>
    </citation>
    <scope>NUCLEOTIDE SEQUENCE [LARGE SCALE GENOMIC DNA]</scope>
    <source>
        <strain evidence="1 6">2789STDY5834948</strain>
    </source>
</reference>
<reference evidence="4" key="3">
    <citation type="journal article" date="2018" name="BMC Genomics">
        <title>Whole genome sequencing and function prediction of 133 gut anaerobes isolated from chicken caecum in pure cultures.</title>
        <authorList>
            <person name="Medvecky M."/>
            <person name="Cejkova D."/>
            <person name="Polansky O."/>
            <person name="Karasova D."/>
            <person name="Kubasova T."/>
            <person name="Cizek A."/>
            <person name="Rychlik I."/>
        </authorList>
    </citation>
    <scope>NUCLEOTIDE SEQUENCE</scope>
    <source>
        <strain evidence="4">An199</strain>
    </source>
</reference>
<dbReference type="Proteomes" id="UP000095332">
    <property type="component" value="Unassembled WGS sequence"/>
</dbReference>
<dbReference type="EMBL" id="NFJX01000009">
    <property type="protein sequence ID" value="OUP18540.1"/>
    <property type="molecule type" value="Genomic_DNA"/>
</dbReference>
<evidence type="ECO:0000313" key="4">
    <source>
        <dbReference type="EMBL" id="OUP18540.1"/>
    </source>
</evidence>
<dbReference type="Proteomes" id="UP000471216">
    <property type="component" value="Unassembled WGS sequence"/>
</dbReference>
<dbReference type="AlphaFoldDB" id="A0A174V8A2"/>
<name>A0A174V8A2_PARDI</name>
<dbReference type="EMBL" id="WKMW01000002">
    <property type="protein sequence ID" value="MRY83116.1"/>
    <property type="molecule type" value="Genomic_DNA"/>
</dbReference>
<gene>
    <name evidence="4" type="ORF">B5F32_11450</name>
    <name evidence="1" type="ORF">ERS852560_01994</name>
    <name evidence="3" type="ORF">GKD54_02920</name>
    <name evidence="2" type="ORF">GKD58_02310</name>
    <name evidence="5" type="ORF">HHO38_17315</name>
</gene>